<dbReference type="AlphaFoldDB" id="X1IKH1"/>
<dbReference type="EMBL" id="BARU01043521">
    <property type="protein sequence ID" value="GAH82207.1"/>
    <property type="molecule type" value="Genomic_DNA"/>
</dbReference>
<sequence>VITYAIKKKADVHGRILEMTFRGTSFILEGEKKKEDKSISPGSS</sequence>
<evidence type="ECO:0000313" key="1">
    <source>
        <dbReference type="EMBL" id="GAH82207.1"/>
    </source>
</evidence>
<comment type="caution">
    <text evidence="1">The sequence shown here is derived from an EMBL/GenBank/DDBJ whole genome shotgun (WGS) entry which is preliminary data.</text>
</comment>
<name>X1IKH1_9ZZZZ</name>
<accession>X1IKH1</accession>
<gene>
    <name evidence="1" type="ORF">S03H2_66615</name>
</gene>
<feature type="non-terminal residue" evidence="1">
    <location>
        <position position="1"/>
    </location>
</feature>
<proteinExistence type="predicted"/>
<reference evidence="1" key="1">
    <citation type="journal article" date="2014" name="Front. Microbiol.">
        <title>High frequency of phylogenetically diverse reductive dehalogenase-homologous genes in deep subseafloor sedimentary metagenomes.</title>
        <authorList>
            <person name="Kawai M."/>
            <person name="Futagami T."/>
            <person name="Toyoda A."/>
            <person name="Takaki Y."/>
            <person name="Nishi S."/>
            <person name="Hori S."/>
            <person name="Arai W."/>
            <person name="Tsubouchi T."/>
            <person name="Morono Y."/>
            <person name="Uchiyama I."/>
            <person name="Ito T."/>
            <person name="Fujiyama A."/>
            <person name="Inagaki F."/>
            <person name="Takami H."/>
        </authorList>
    </citation>
    <scope>NUCLEOTIDE SEQUENCE</scope>
    <source>
        <strain evidence="1">Expedition CK06-06</strain>
    </source>
</reference>
<organism evidence="1">
    <name type="scientific">marine sediment metagenome</name>
    <dbReference type="NCBI Taxonomy" id="412755"/>
    <lineage>
        <taxon>unclassified sequences</taxon>
        <taxon>metagenomes</taxon>
        <taxon>ecological metagenomes</taxon>
    </lineage>
</organism>
<protein>
    <submittedName>
        <fullName evidence="1">Uncharacterized protein</fullName>
    </submittedName>
</protein>